<proteinExistence type="predicted"/>
<dbReference type="EMBL" id="JYNX01000060">
    <property type="protein sequence ID" value="KMO73404.1"/>
    <property type="molecule type" value="Genomic_DNA"/>
</dbReference>
<evidence type="ECO:0000313" key="2">
    <source>
        <dbReference type="Proteomes" id="UP000036176"/>
    </source>
</evidence>
<protein>
    <submittedName>
        <fullName evidence="1">Uncharacterized protein</fullName>
    </submittedName>
</protein>
<dbReference type="RefSeq" id="WP_157868780.1">
    <property type="nucleotide sequence ID" value="NZ_JYNX01000060.1"/>
</dbReference>
<reference evidence="1 2" key="1">
    <citation type="journal article" date="2015" name="Genome Biol. Evol.">
        <title>Characterization of Three Mycobacterium spp. with Potential Use in Bioremediation by Genome Sequencing and Comparative Genomics.</title>
        <authorList>
            <person name="Das S."/>
            <person name="Pettersson B.M."/>
            <person name="Behra P.R."/>
            <person name="Ramesh M."/>
            <person name="Dasgupta S."/>
            <person name="Bhattacharya A."/>
            <person name="Kirsebom L.A."/>
        </authorList>
    </citation>
    <scope>NUCLEOTIDE SEQUENCE [LARGE SCALE GENOMIC DNA]</scope>
    <source>
        <strain evidence="1 2">DSM 44219</strain>
    </source>
</reference>
<comment type="caution">
    <text evidence="1">The sequence shown here is derived from an EMBL/GenBank/DDBJ whole genome shotgun (WGS) entry which is preliminary data.</text>
</comment>
<dbReference type="Proteomes" id="UP000036176">
    <property type="component" value="Unassembled WGS sequence"/>
</dbReference>
<dbReference type="PATRIC" id="fig|1800.3.peg.4607"/>
<dbReference type="AlphaFoldDB" id="A0A0J6VT96"/>
<accession>A0A0J6VT96</accession>
<keyword evidence="2" id="KW-1185">Reference proteome</keyword>
<gene>
    <name evidence="1" type="ORF">MCHUDSM44219_04582</name>
</gene>
<name>A0A0J6VT96_MYCCU</name>
<sequence length="58" mass="6555">MEDDPDQTELDGVRRELRRLAADDAAAPEVPAEVTARVGAALRNAPSPRRRFRFPRLR</sequence>
<evidence type="ECO:0000313" key="1">
    <source>
        <dbReference type="EMBL" id="KMO73404.1"/>
    </source>
</evidence>
<organism evidence="1 2">
    <name type="scientific">Mycolicibacterium chubuense</name>
    <name type="common">Mycobacterium chubuense</name>
    <dbReference type="NCBI Taxonomy" id="1800"/>
    <lineage>
        <taxon>Bacteria</taxon>
        <taxon>Bacillati</taxon>
        <taxon>Actinomycetota</taxon>
        <taxon>Actinomycetes</taxon>
        <taxon>Mycobacteriales</taxon>
        <taxon>Mycobacteriaceae</taxon>
        <taxon>Mycolicibacterium</taxon>
    </lineage>
</organism>